<keyword evidence="4 10" id="KW-1133">Transmembrane helix</keyword>
<dbReference type="PANTHER" id="PTHR23103">
    <property type="entry name" value="ALZHEIMER'S DISEASE BETA-AMYLOID RELATED"/>
    <property type="match status" value="1"/>
</dbReference>
<reference evidence="13" key="1">
    <citation type="journal article" date="2006" name="Cell">
        <title>Neuronal transcriptome of Aplysia: neuronal compartments and circuitry.</title>
        <authorList>
            <person name="Moroz L.L."/>
            <person name="Edwards J.R."/>
            <person name="Puthanveettil S.V."/>
            <person name="Kohn A.B."/>
            <person name="Ha T."/>
            <person name="Heyland A."/>
            <person name="Knudsen B."/>
            <person name="Sahni A."/>
            <person name="Yu F."/>
            <person name="Liu L."/>
            <person name="Jezzini S."/>
            <person name="Lovell P."/>
            <person name="Iannucculli W."/>
            <person name="Chen M."/>
            <person name="Nguyen T."/>
            <person name="Sheng H."/>
            <person name="Shaw R."/>
            <person name="Kalachikov S."/>
            <person name="Panchin Y.V."/>
            <person name="Farmerie W."/>
            <person name="Russo J.J."/>
            <person name="Ju J."/>
            <person name="Kandel E.R."/>
        </authorList>
    </citation>
    <scope>NUCLEOTIDE SEQUENCE</scope>
</reference>
<accession>E2QDB4</accession>
<keyword evidence="5 10" id="KW-0472">Membrane</keyword>
<dbReference type="SUPFAM" id="SSF109843">
    <property type="entry name" value="CAPPD, an extracellular domain of amyloid beta A4 protein"/>
    <property type="match status" value="1"/>
</dbReference>
<feature type="disulfide bond" evidence="8">
    <location>
        <begin position="154"/>
        <end position="208"/>
    </location>
</feature>
<dbReference type="InterPro" id="IPR008154">
    <property type="entry name" value="Amyloid_glyco_extra"/>
</dbReference>
<dbReference type="InterPro" id="IPR015849">
    <property type="entry name" value="Amyloid_glyco_heparin-bd"/>
</dbReference>
<protein>
    <submittedName>
        <fullName evidence="13">Beta-amyloid protein</fullName>
    </submittedName>
</protein>
<evidence type="ECO:0000256" key="8">
    <source>
        <dbReference type="PROSITE-ProRule" id="PRU01217"/>
    </source>
</evidence>
<evidence type="ECO:0000256" key="9">
    <source>
        <dbReference type="SAM" id="MobiDB-lite"/>
    </source>
</evidence>
<evidence type="ECO:0000256" key="1">
    <source>
        <dbReference type="ARBA" id="ARBA00004479"/>
    </source>
</evidence>
<feature type="disulfide bond" evidence="8">
    <location>
        <begin position="179"/>
        <end position="207"/>
    </location>
</feature>
<dbReference type="GO" id="GO:0008201">
    <property type="term" value="F:heparin binding"/>
    <property type="evidence" value="ECO:0007669"/>
    <property type="project" value="UniProtKB-UniRule"/>
</dbReference>
<evidence type="ECO:0000259" key="11">
    <source>
        <dbReference type="PROSITE" id="PS51869"/>
    </source>
</evidence>
<name>E2QDB4_APLCA</name>
<evidence type="ECO:0000256" key="6">
    <source>
        <dbReference type="ARBA" id="ARBA00023157"/>
    </source>
</evidence>
<feature type="region of interest" description="Disordered" evidence="9">
    <location>
        <begin position="509"/>
        <end position="563"/>
    </location>
</feature>
<dbReference type="InterPro" id="IPR011993">
    <property type="entry name" value="PH-like_dom_sf"/>
</dbReference>
<dbReference type="InterPro" id="IPR019744">
    <property type="entry name" value="APP_CUBD_CS"/>
</dbReference>
<feature type="transmembrane region" description="Helical" evidence="10">
    <location>
        <begin position="599"/>
        <end position="619"/>
    </location>
</feature>
<dbReference type="InterPro" id="IPR011178">
    <property type="entry name" value="Amyloid_glyco_Cu-bd"/>
</dbReference>
<dbReference type="InterPro" id="IPR019543">
    <property type="entry name" value="APP_amyloid_C"/>
</dbReference>
<dbReference type="GO" id="GO:0046914">
    <property type="term" value="F:transition metal ion binding"/>
    <property type="evidence" value="ECO:0007669"/>
    <property type="project" value="InterPro"/>
</dbReference>
<evidence type="ECO:0000259" key="12">
    <source>
        <dbReference type="PROSITE" id="PS51870"/>
    </source>
</evidence>
<dbReference type="Gene3D" id="2.30.29.30">
    <property type="entry name" value="Pleckstrin-homology domain (PH domain)/Phosphotyrosine-binding domain (PTB)"/>
    <property type="match status" value="1"/>
</dbReference>
<evidence type="ECO:0000256" key="3">
    <source>
        <dbReference type="ARBA" id="ARBA00022729"/>
    </source>
</evidence>
<feature type="region of interest" description="Disordered" evidence="9">
    <location>
        <begin position="216"/>
        <end position="280"/>
    </location>
</feature>
<dbReference type="EMBL" id="AY535409">
    <property type="protein sequence ID" value="AAT07668.3"/>
    <property type="molecule type" value="mRNA"/>
</dbReference>
<dbReference type="OrthoDB" id="6147836at2759"/>
<dbReference type="InterPro" id="IPR036669">
    <property type="entry name" value="Amyloid_Cu-bd_sf"/>
</dbReference>
<dbReference type="GO" id="GO:0007417">
    <property type="term" value="P:central nervous system development"/>
    <property type="evidence" value="ECO:0007669"/>
    <property type="project" value="TreeGrafter"/>
</dbReference>
<feature type="disulfide bond" evidence="8">
    <location>
        <begin position="165"/>
        <end position="195"/>
    </location>
</feature>
<dbReference type="PROSITE" id="PS51870">
    <property type="entry name" value="APP_E2"/>
    <property type="match status" value="1"/>
</dbReference>
<evidence type="ECO:0000256" key="10">
    <source>
        <dbReference type="SAM" id="Phobius"/>
    </source>
</evidence>
<feature type="domain" description="E1" evidence="11">
    <location>
        <begin position="55"/>
        <end position="210"/>
    </location>
</feature>
<reference evidence="13" key="2">
    <citation type="submission" date="2008-07" db="EMBL/GenBank/DDBJ databases">
        <authorList>
            <person name="Brough T."/>
            <person name="Kohn A.B."/>
            <person name="Moroz L.L."/>
        </authorList>
    </citation>
    <scope>NUCLEOTIDE SEQUENCE</scope>
</reference>
<proteinExistence type="evidence at transcript level"/>
<dbReference type="SMART" id="SM00006">
    <property type="entry name" value="A4_EXTRA"/>
    <property type="match status" value="1"/>
</dbReference>
<dbReference type="InterPro" id="IPR008155">
    <property type="entry name" value="Amyloid_glyco"/>
</dbReference>
<feature type="domain" description="E2" evidence="12">
    <location>
        <begin position="291"/>
        <end position="487"/>
    </location>
</feature>
<dbReference type="AlphaFoldDB" id="E2QDB4"/>
<keyword evidence="3" id="KW-0732">Signal</keyword>
<dbReference type="Pfam" id="PF02177">
    <property type="entry name" value="APP_N"/>
    <property type="match status" value="1"/>
</dbReference>
<comment type="subcellular location">
    <subcellularLocation>
        <location evidence="1">Membrane</location>
        <topology evidence="1">Single-pass type I membrane protein</topology>
    </subcellularLocation>
</comment>
<evidence type="ECO:0000256" key="7">
    <source>
        <dbReference type="ARBA" id="ARBA00023180"/>
    </source>
</evidence>
<dbReference type="SUPFAM" id="SSF89811">
    <property type="entry name" value="Amyloid beta a4 protein copper binding domain (domain 2)"/>
    <property type="match status" value="1"/>
</dbReference>
<dbReference type="InterPro" id="IPR036176">
    <property type="entry name" value="E2_sf"/>
</dbReference>
<comment type="similarity">
    <text evidence="8">Belongs to the APP family.</text>
</comment>
<keyword evidence="2 10" id="KW-0812">Transmembrane</keyword>
<evidence type="ECO:0000313" key="13">
    <source>
        <dbReference type="EMBL" id="AAT07668.3"/>
    </source>
</evidence>
<dbReference type="PRINTS" id="PR00203">
    <property type="entry name" value="AMYLOIDA4"/>
</dbReference>
<dbReference type="GO" id="GO:0016020">
    <property type="term" value="C:membrane"/>
    <property type="evidence" value="ECO:0007669"/>
    <property type="project" value="UniProtKB-SubCell"/>
</dbReference>
<dbReference type="GO" id="GO:0007409">
    <property type="term" value="P:axonogenesis"/>
    <property type="evidence" value="ECO:0007669"/>
    <property type="project" value="TreeGrafter"/>
</dbReference>
<comment type="caution">
    <text evidence="8">Lacks conserved residue(s) required for the propagation of feature annotation.</text>
</comment>
<dbReference type="InterPro" id="IPR019745">
    <property type="entry name" value="Amyloid_glyco_intracell_CS"/>
</dbReference>
<dbReference type="Gene3D" id="3.90.570.10">
    <property type="entry name" value="Amyloidogenic glycoprotein, heparin-binding domain"/>
    <property type="match status" value="1"/>
</dbReference>
<dbReference type="Gene3D" id="3.30.1490.140">
    <property type="entry name" value="Amyloidogenic glycoprotein, copper-binding domain"/>
    <property type="match status" value="1"/>
</dbReference>
<dbReference type="Pfam" id="PF10515">
    <property type="entry name" value="APP_amyloid"/>
    <property type="match status" value="1"/>
</dbReference>
<evidence type="ECO:0000256" key="5">
    <source>
        <dbReference type="ARBA" id="ARBA00023136"/>
    </source>
</evidence>
<feature type="compositionally biased region" description="Acidic residues" evidence="9">
    <location>
        <begin position="233"/>
        <end position="246"/>
    </location>
</feature>
<dbReference type="InterPro" id="IPR024329">
    <property type="entry name" value="Amyloid_glyco_E2_domain"/>
</dbReference>
<dbReference type="Gene3D" id="1.20.120.770">
    <property type="entry name" value="Amyloid precursor protein, E2 domain"/>
    <property type="match status" value="1"/>
</dbReference>
<dbReference type="InterPro" id="IPR036454">
    <property type="entry name" value="Amyloid_glyco_heparin-bd_sf"/>
</dbReference>
<dbReference type="Pfam" id="PF12925">
    <property type="entry name" value="APP_E2"/>
    <property type="match status" value="1"/>
</dbReference>
<organism evidence="13">
    <name type="scientific">Aplysia californica</name>
    <name type="common">California sea hare</name>
    <dbReference type="NCBI Taxonomy" id="6500"/>
    <lineage>
        <taxon>Eukaryota</taxon>
        <taxon>Metazoa</taxon>
        <taxon>Spiralia</taxon>
        <taxon>Lophotrochozoa</taxon>
        <taxon>Mollusca</taxon>
        <taxon>Gastropoda</taxon>
        <taxon>Heterobranchia</taxon>
        <taxon>Euthyneura</taxon>
        <taxon>Tectipleura</taxon>
        <taxon>Aplysiida</taxon>
        <taxon>Aplysioidea</taxon>
        <taxon>Aplysiidae</taxon>
        <taxon>Aplysia</taxon>
    </lineage>
</organism>
<keyword evidence="7" id="KW-0325">Glycoprotein</keyword>
<feature type="compositionally biased region" description="Acidic residues" evidence="9">
    <location>
        <begin position="549"/>
        <end position="562"/>
    </location>
</feature>
<dbReference type="PANTHER" id="PTHR23103:SF15">
    <property type="entry name" value="AMYLOID-BETA-LIKE PROTEIN"/>
    <property type="match status" value="1"/>
</dbReference>
<dbReference type="SUPFAM" id="SSF56491">
    <property type="entry name" value="A heparin-binding domain"/>
    <property type="match status" value="1"/>
</dbReference>
<evidence type="ECO:0000256" key="4">
    <source>
        <dbReference type="ARBA" id="ARBA00022989"/>
    </source>
</evidence>
<sequence length="668" mass="76569">MNATLRPLTEYGKFEAEDLKYLLLGLDYTAEMGLVTNCAIFLGLLQVLYAASVEDKYEPMVAFICERPAMHRGVNGWIADKSTDCLNRMEDILSYCQRMYPDHNITNVVEASYLVTIKDWPMTSADRMHPHRVRPFRCLVGGFQSDALLVPQHCVFDHRHDQRVCQGFSHWNVVADESCRSKDMHLESFGMLLNCKLGMFSGVEYVCCPNQNKPNYHPPQTDDKPDDWHDSSAEEEDEEEEKEGEDSNPTAPQSTSSEESSDSGATSNSDSAVTINEDDLEEDVMDFYEAYLRGQEFPSKYNNEHKKFLAAKDRMKKNQQHKTTKLLQQWQVARDHVDEVRKVDTKKADSLSGEIASRFQKLYASYEQEDAAEKQQLMALHQQHVQAALNERKRDAMDNYMKALEKGDVEKIIKDLRSYSRRRRKDRMHTVNHFEHVKYSNAREALRIHPFIINHLRLSEQRIDQALEMLSRYPDIEVQVRPEVEEFMKRFDAIANSIKNVVLPLPKVEEEPQTKSASQEAPQDASDSVSPDDDIRIDDAGDFDLSSEQVDEEGDDVSEDEHDYERGSQFIAHRMDDKMHVRQGFAESAATSSQMGSTIGIALGGVSVFVIIVVAVFMVKRKNRNQYPSPGYVEVDPSASPEERHVANMQMNGYENPTYKYFEKGEFV</sequence>
<dbReference type="PROSITE" id="PS00320">
    <property type="entry name" value="APP_INTRA"/>
    <property type="match status" value="1"/>
</dbReference>
<dbReference type="PROSITE" id="PS00319">
    <property type="entry name" value="APP_CUBD"/>
    <property type="match status" value="1"/>
</dbReference>
<feature type="compositionally biased region" description="Low complexity" evidence="9">
    <location>
        <begin position="254"/>
        <end position="272"/>
    </location>
</feature>
<feature type="compositionally biased region" description="Basic and acidic residues" evidence="9">
    <location>
        <begin position="220"/>
        <end position="232"/>
    </location>
</feature>
<keyword evidence="6 8" id="KW-1015">Disulfide bond</keyword>
<feature type="region of interest" description="GFLD subdomain" evidence="8">
    <location>
        <begin position="55"/>
        <end position="144"/>
    </location>
</feature>
<evidence type="ECO:0000256" key="2">
    <source>
        <dbReference type="ARBA" id="ARBA00022692"/>
    </source>
</evidence>
<dbReference type="Pfam" id="PF12924">
    <property type="entry name" value="APP_Cu_bd"/>
    <property type="match status" value="1"/>
</dbReference>
<dbReference type="PROSITE" id="PS51869">
    <property type="entry name" value="APP_E1"/>
    <property type="match status" value="1"/>
</dbReference>
<feature type="region of interest" description="CuBD subdomain" evidence="8">
    <location>
        <begin position="152"/>
        <end position="210"/>
    </location>
</feature>